<keyword evidence="5" id="KW-0963">Cytoplasm</keyword>
<evidence type="ECO:0000256" key="3">
    <source>
        <dbReference type="ARBA" id="ARBA00004496"/>
    </source>
</evidence>
<dbReference type="GO" id="GO:0005739">
    <property type="term" value="C:mitochondrion"/>
    <property type="evidence" value="ECO:0007669"/>
    <property type="project" value="UniProtKB-SubCell"/>
</dbReference>
<dbReference type="GO" id="GO:0047631">
    <property type="term" value="F:ADP-ribose diphosphatase activity"/>
    <property type="evidence" value="ECO:0007669"/>
    <property type="project" value="TreeGrafter"/>
</dbReference>
<dbReference type="InterPro" id="IPR003293">
    <property type="entry name" value="Nudix_hydrolase6-like"/>
</dbReference>
<evidence type="ECO:0000256" key="8">
    <source>
        <dbReference type="ARBA" id="ARBA00023242"/>
    </source>
</evidence>
<dbReference type="GO" id="GO:0035529">
    <property type="term" value="F:NADH pyrophosphatase activity"/>
    <property type="evidence" value="ECO:0007669"/>
    <property type="project" value="TreeGrafter"/>
</dbReference>
<evidence type="ECO:0000256" key="9">
    <source>
        <dbReference type="ARBA" id="ARBA00057091"/>
    </source>
</evidence>
<dbReference type="PROSITE" id="PS51462">
    <property type="entry name" value="NUDIX"/>
    <property type="match status" value="1"/>
</dbReference>
<organism evidence="13 14">
    <name type="scientific">Elysia crispata</name>
    <name type="common">lettuce slug</name>
    <dbReference type="NCBI Taxonomy" id="231223"/>
    <lineage>
        <taxon>Eukaryota</taxon>
        <taxon>Metazoa</taxon>
        <taxon>Spiralia</taxon>
        <taxon>Lophotrochozoa</taxon>
        <taxon>Mollusca</taxon>
        <taxon>Gastropoda</taxon>
        <taxon>Heterobranchia</taxon>
        <taxon>Euthyneura</taxon>
        <taxon>Panpulmonata</taxon>
        <taxon>Sacoglossa</taxon>
        <taxon>Placobranchoidea</taxon>
        <taxon>Plakobranchidae</taxon>
        <taxon>Elysia</taxon>
    </lineage>
</organism>
<dbReference type="PANTHER" id="PTHR13994:SF13">
    <property type="entry name" value="FI03680P"/>
    <property type="match status" value="1"/>
</dbReference>
<comment type="function">
    <text evidence="9">May contribute to the regulation of cell proliferation.</text>
</comment>
<name>A0AAE1B2H1_9GAST</name>
<dbReference type="AlphaFoldDB" id="A0AAE1B2H1"/>
<evidence type="ECO:0000256" key="2">
    <source>
        <dbReference type="ARBA" id="ARBA00004173"/>
    </source>
</evidence>
<dbReference type="InterPro" id="IPR000086">
    <property type="entry name" value="NUDIX_hydrolase_dom"/>
</dbReference>
<dbReference type="InterPro" id="IPR020476">
    <property type="entry name" value="Nudix_hydrolase"/>
</dbReference>
<dbReference type="Pfam" id="PF18290">
    <property type="entry name" value="Nudix_hydro"/>
    <property type="match status" value="1"/>
</dbReference>
<comment type="subcellular location">
    <subcellularLocation>
        <location evidence="3">Cytoplasm</location>
    </subcellularLocation>
    <subcellularLocation>
        <location evidence="2">Mitochondrion</location>
    </subcellularLocation>
    <subcellularLocation>
        <location evidence="1">Nucleus</location>
    </subcellularLocation>
</comment>
<evidence type="ECO:0000313" key="13">
    <source>
        <dbReference type="EMBL" id="KAK3798333.1"/>
    </source>
</evidence>
<dbReference type="SUPFAM" id="SSF55811">
    <property type="entry name" value="Nudix"/>
    <property type="match status" value="1"/>
</dbReference>
<keyword evidence="7" id="KW-0496">Mitochondrion</keyword>
<evidence type="ECO:0000256" key="10">
    <source>
        <dbReference type="ARBA" id="ARBA00068898"/>
    </source>
</evidence>
<evidence type="ECO:0000313" key="14">
    <source>
        <dbReference type="Proteomes" id="UP001283361"/>
    </source>
</evidence>
<comment type="caution">
    <text evidence="13">The sequence shown here is derived from an EMBL/GenBank/DDBJ whole genome shotgun (WGS) entry which is preliminary data.</text>
</comment>
<dbReference type="FunFam" id="3.90.79.10:FF:000027">
    <property type="entry name" value="nucleoside diphosphate-linked moiety X motif 6"/>
    <property type="match status" value="1"/>
</dbReference>
<reference evidence="13" key="1">
    <citation type="journal article" date="2023" name="G3 (Bethesda)">
        <title>A reference genome for the long-term kleptoplast-retaining sea slug Elysia crispata morphotype clarki.</title>
        <authorList>
            <person name="Eastman K.E."/>
            <person name="Pendleton A.L."/>
            <person name="Shaikh M.A."/>
            <person name="Suttiyut T."/>
            <person name="Ogas R."/>
            <person name="Tomko P."/>
            <person name="Gavelis G."/>
            <person name="Widhalm J.R."/>
            <person name="Wisecaver J.H."/>
        </authorList>
    </citation>
    <scope>NUCLEOTIDE SEQUENCE</scope>
    <source>
        <strain evidence="13">ECLA1</strain>
    </source>
</reference>
<dbReference type="Proteomes" id="UP001283361">
    <property type="component" value="Unassembled WGS sequence"/>
</dbReference>
<dbReference type="InterPro" id="IPR040618">
    <property type="entry name" value="Pre-Nudix"/>
</dbReference>
<dbReference type="GO" id="GO:0005634">
    <property type="term" value="C:nucleus"/>
    <property type="evidence" value="ECO:0007669"/>
    <property type="project" value="UniProtKB-SubCell"/>
</dbReference>
<proteinExistence type="inferred from homology"/>
<protein>
    <recommendedName>
        <fullName evidence="10">Nucleoside diphosphate-linked moiety X motif 6</fullName>
    </recommendedName>
</protein>
<keyword evidence="8" id="KW-0539">Nucleus</keyword>
<dbReference type="PROSITE" id="PS00893">
    <property type="entry name" value="NUDIX_BOX"/>
    <property type="match status" value="1"/>
</dbReference>
<evidence type="ECO:0000256" key="7">
    <source>
        <dbReference type="ARBA" id="ARBA00023128"/>
    </source>
</evidence>
<dbReference type="InterPro" id="IPR020084">
    <property type="entry name" value="NUDIX_hydrolase_CS"/>
</dbReference>
<dbReference type="CDD" id="cd04670">
    <property type="entry name" value="NUDIX_ASFGF2_Nudt6"/>
    <property type="match status" value="1"/>
</dbReference>
<dbReference type="Gene3D" id="3.90.79.10">
    <property type="entry name" value="Nucleoside Triphosphate Pyrophosphohydrolase"/>
    <property type="match status" value="1"/>
</dbReference>
<dbReference type="PANTHER" id="PTHR13994">
    <property type="entry name" value="NUDIX HYDROLASE RELATED"/>
    <property type="match status" value="1"/>
</dbReference>
<keyword evidence="6 11" id="KW-0378">Hydrolase</keyword>
<accession>A0AAE1B2H1</accession>
<dbReference type="InterPro" id="IPR015797">
    <property type="entry name" value="NUDIX_hydrolase-like_dom_sf"/>
</dbReference>
<evidence type="ECO:0000256" key="5">
    <source>
        <dbReference type="ARBA" id="ARBA00022490"/>
    </source>
</evidence>
<evidence type="ECO:0000256" key="11">
    <source>
        <dbReference type="RuleBase" id="RU003476"/>
    </source>
</evidence>
<dbReference type="Pfam" id="PF00293">
    <property type="entry name" value="NUDIX"/>
    <property type="match status" value="1"/>
</dbReference>
<dbReference type="Gene3D" id="3.40.630.30">
    <property type="match status" value="1"/>
</dbReference>
<dbReference type="PRINTS" id="PR00502">
    <property type="entry name" value="NUDIXFAMILY"/>
</dbReference>
<dbReference type="EMBL" id="JAWDGP010000692">
    <property type="protein sequence ID" value="KAK3798333.1"/>
    <property type="molecule type" value="Genomic_DNA"/>
</dbReference>
<gene>
    <name evidence="13" type="ORF">RRG08_063348</name>
</gene>
<feature type="domain" description="Nudix hydrolase" evidence="12">
    <location>
        <begin position="97"/>
        <end position="227"/>
    </location>
</feature>
<dbReference type="PRINTS" id="PR01356">
    <property type="entry name" value="GFGPROTEIN"/>
</dbReference>
<sequence length="279" mass="31646">MSTSLEFYTDRFNGVQVNLGTQSLSLDSAVEQLKASIDAWTKEGKRGLWVSLRTDQSTIIPQLINMGFDYHHAQPGSVCLTKWLQPDIPNHIPGYANHYLGVAGFVVNANNQVLAIQEKYHVSNNVTLWKLPGGLAEAGEELEETAQREVFEETGVQCEFICLLAFRHMHNYRHGCSDFYHVCLMRPLSLEIKPCPHEIAACQWLDLDEYEKLTTSEINKYFVQKYREYLATGIAIQARPVLSYDRKSMNSIYSAGKFAQHMQPEEPPGMTQSPKISQV</sequence>
<evidence type="ECO:0000256" key="4">
    <source>
        <dbReference type="ARBA" id="ARBA00005582"/>
    </source>
</evidence>
<evidence type="ECO:0000256" key="6">
    <source>
        <dbReference type="ARBA" id="ARBA00022801"/>
    </source>
</evidence>
<evidence type="ECO:0000259" key="12">
    <source>
        <dbReference type="PROSITE" id="PS51462"/>
    </source>
</evidence>
<comment type="similarity">
    <text evidence="4 11">Belongs to the Nudix hydrolase family.</text>
</comment>
<keyword evidence="14" id="KW-1185">Reference proteome</keyword>
<evidence type="ECO:0000256" key="1">
    <source>
        <dbReference type="ARBA" id="ARBA00004123"/>
    </source>
</evidence>
<dbReference type="GO" id="GO:0051287">
    <property type="term" value="F:NAD binding"/>
    <property type="evidence" value="ECO:0007669"/>
    <property type="project" value="TreeGrafter"/>
</dbReference>